<sequence length="35" mass="4028">MTDELYEKIVREASELPGLQLFCPMLTGEPLCDER</sequence>
<dbReference type="AlphaFoldDB" id="X1AZG3"/>
<protein>
    <submittedName>
        <fullName evidence="1">Uncharacterized protein</fullName>
    </submittedName>
</protein>
<name>X1AZG3_9ZZZZ</name>
<proteinExistence type="predicted"/>
<gene>
    <name evidence="1" type="ORF">S01H4_22545</name>
</gene>
<comment type="caution">
    <text evidence="1">The sequence shown here is derived from an EMBL/GenBank/DDBJ whole genome shotgun (WGS) entry which is preliminary data.</text>
</comment>
<evidence type="ECO:0000313" key="1">
    <source>
        <dbReference type="EMBL" id="GAG88135.1"/>
    </source>
</evidence>
<reference evidence="1" key="1">
    <citation type="journal article" date="2014" name="Front. Microbiol.">
        <title>High frequency of phylogenetically diverse reductive dehalogenase-homologous genes in deep subseafloor sedimentary metagenomes.</title>
        <authorList>
            <person name="Kawai M."/>
            <person name="Futagami T."/>
            <person name="Toyoda A."/>
            <person name="Takaki Y."/>
            <person name="Nishi S."/>
            <person name="Hori S."/>
            <person name="Arai W."/>
            <person name="Tsubouchi T."/>
            <person name="Morono Y."/>
            <person name="Uchiyama I."/>
            <person name="Ito T."/>
            <person name="Fujiyama A."/>
            <person name="Inagaki F."/>
            <person name="Takami H."/>
        </authorList>
    </citation>
    <scope>NUCLEOTIDE SEQUENCE</scope>
    <source>
        <strain evidence="1">Expedition CK06-06</strain>
    </source>
</reference>
<feature type="non-terminal residue" evidence="1">
    <location>
        <position position="35"/>
    </location>
</feature>
<organism evidence="1">
    <name type="scientific">marine sediment metagenome</name>
    <dbReference type="NCBI Taxonomy" id="412755"/>
    <lineage>
        <taxon>unclassified sequences</taxon>
        <taxon>metagenomes</taxon>
        <taxon>ecological metagenomes</taxon>
    </lineage>
</organism>
<accession>X1AZG3</accession>
<dbReference type="EMBL" id="BART01010350">
    <property type="protein sequence ID" value="GAG88135.1"/>
    <property type="molecule type" value="Genomic_DNA"/>
</dbReference>